<name>X6LXC1_RETFI</name>
<dbReference type="AlphaFoldDB" id="X6LXC1"/>
<feature type="transmembrane region" description="Helical" evidence="1">
    <location>
        <begin position="100"/>
        <end position="119"/>
    </location>
</feature>
<sequence length="185" mass="22586">MFVSRDSAKKSSEPRMLVFFFYFLACSFLIKKKLSKLNKNFEIIISNKCYFKNNISFLNKVKKKKEKSSQEEQLSSKNMTDKKIKKMELTLFFDKLFDPIILSIIFMYMIYFAMLCYYINDFFFMNKIINTIKKHISFFAQFDLEFLKERGKIQKKCTFWLAFFSFVRFNFQMFYKIKKGQMYDQ</sequence>
<evidence type="ECO:0000313" key="2">
    <source>
        <dbReference type="EMBL" id="ETO06598.1"/>
    </source>
</evidence>
<keyword evidence="3" id="KW-1185">Reference proteome</keyword>
<dbReference type="EMBL" id="ASPP01026977">
    <property type="protein sequence ID" value="ETO06598.1"/>
    <property type="molecule type" value="Genomic_DNA"/>
</dbReference>
<feature type="transmembrane region" description="Helical" evidence="1">
    <location>
        <begin position="12"/>
        <end position="30"/>
    </location>
</feature>
<organism evidence="2 3">
    <name type="scientific">Reticulomyxa filosa</name>
    <dbReference type="NCBI Taxonomy" id="46433"/>
    <lineage>
        <taxon>Eukaryota</taxon>
        <taxon>Sar</taxon>
        <taxon>Rhizaria</taxon>
        <taxon>Retaria</taxon>
        <taxon>Foraminifera</taxon>
        <taxon>Monothalamids</taxon>
        <taxon>Reticulomyxidae</taxon>
        <taxon>Reticulomyxa</taxon>
    </lineage>
</organism>
<reference evidence="2 3" key="1">
    <citation type="journal article" date="2013" name="Curr. Biol.">
        <title>The Genome of the Foraminiferan Reticulomyxa filosa.</title>
        <authorList>
            <person name="Glockner G."/>
            <person name="Hulsmann N."/>
            <person name="Schleicher M."/>
            <person name="Noegel A.A."/>
            <person name="Eichinger L."/>
            <person name="Gallinger C."/>
            <person name="Pawlowski J."/>
            <person name="Sierra R."/>
            <person name="Euteneuer U."/>
            <person name="Pillet L."/>
            <person name="Moustafa A."/>
            <person name="Platzer M."/>
            <person name="Groth M."/>
            <person name="Szafranski K."/>
            <person name="Schliwa M."/>
        </authorList>
    </citation>
    <scope>NUCLEOTIDE SEQUENCE [LARGE SCALE GENOMIC DNA]</scope>
</reference>
<keyword evidence="1" id="KW-1133">Transmembrane helix</keyword>
<evidence type="ECO:0000313" key="3">
    <source>
        <dbReference type="Proteomes" id="UP000023152"/>
    </source>
</evidence>
<accession>X6LXC1</accession>
<feature type="transmembrane region" description="Helical" evidence="1">
    <location>
        <begin position="157"/>
        <end position="175"/>
    </location>
</feature>
<evidence type="ECO:0000256" key="1">
    <source>
        <dbReference type="SAM" id="Phobius"/>
    </source>
</evidence>
<keyword evidence="1" id="KW-0812">Transmembrane</keyword>
<dbReference type="Proteomes" id="UP000023152">
    <property type="component" value="Unassembled WGS sequence"/>
</dbReference>
<keyword evidence="1" id="KW-0472">Membrane</keyword>
<proteinExistence type="predicted"/>
<gene>
    <name evidence="2" type="ORF">RFI_30794</name>
</gene>
<protein>
    <submittedName>
        <fullName evidence="2">Uncharacterized protein</fullName>
    </submittedName>
</protein>
<comment type="caution">
    <text evidence="2">The sequence shown here is derived from an EMBL/GenBank/DDBJ whole genome shotgun (WGS) entry which is preliminary data.</text>
</comment>